<keyword evidence="2" id="KW-1185">Reference proteome</keyword>
<evidence type="ECO:0000313" key="2">
    <source>
        <dbReference type="Proteomes" id="UP000037460"/>
    </source>
</evidence>
<protein>
    <submittedName>
        <fullName evidence="1">Uncharacterized protein</fullName>
    </submittedName>
</protein>
<organism evidence="1 2">
    <name type="scientific">Chrysochromulina tobinii</name>
    <dbReference type="NCBI Taxonomy" id="1460289"/>
    <lineage>
        <taxon>Eukaryota</taxon>
        <taxon>Haptista</taxon>
        <taxon>Haptophyta</taxon>
        <taxon>Prymnesiophyceae</taxon>
        <taxon>Prymnesiales</taxon>
        <taxon>Chrysochromulinaceae</taxon>
        <taxon>Chrysochromulina</taxon>
    </lineage>
</organism>
<dbReference type="AlphaFoldDB" id="A0A0M0J3U2"/>
<evidence type="ECO:0000313" key="1">
    <source>
        <dbReference type="EMBL" id="KOO21239.1"/>
    </source>
</evidence>
<accession>A0A0M0J3U2</accession>
<gene>
    <name evidence="1" type="ORF">Ctob_000812</name>
</gene>
<dbReference type="EMBL" id="JWZX01003380">
    <property type="protein sequence ID" value="KOO21239.1"/>
    <property type="molecule type" value="Genomic_DNA"/>
</dbReference>
<sequence length="174" mass="18891">MASLTYELGLRKDIFANQGKDEDGDGRADVVDLDGDGDIDEEDRAKFDTYVPAAPGIDPYVAHSCKTPKPTSLDCYRATDMDVPTAKDVRLHSKFMPGYSGYIPNELRVKTEGGQWSPPKWLNVANKEGPKPYANLGANAPPSIFGPPRSVVFSRDGVFVEGGPAMRKAGMNLI</sequence>
<name>A0A0M0J3U2_9EUKA</name>
<reference evidence="2" key="1">
    <citation type="journal article" date="2015" name="PLoS Genet.">
        <title>Genome Sequence and Transcriptome Analyses of Chrysochromulina tobin: Metabolic Tools for Enhanced Algal Fitness in the Prominent Order Prymnesiales (Haptophyceae).</title>
        <authorList>
            <person name="Hovde B.T."/>
            <person name="Deodato C.R."/>
            <person name="Hunsperger H.M."/>
            <person name="Ryken S.A."/>
            <person name="Yost W."/>
            <person name="Jha R.K."/>
            <person name="Patterson J."/>
            <person name="Monnat R.J. Jr."/>
            <person name="Barlow S.B."/>
            <person name="Starkenburg S.R."/>
            <person name="Cattolico R.A."/>
        </authorList>
    </citation>
    <scope>NUCLEOTIDE SEQUENCE</scope>
    <source>
        <strain evidence="2">CCMP291</strain>
    </source>
</reference>
<dbReference type="Proteomes" id="UP000037460">
    <property type="component" value="Unassembled WGS sequence"/>
</dbReference>
<proteinExistence type="predicted"/>
<comment type="caution">
    <text evidence="1">The sequence shown here is derived from an EMBL/GenBank/DDBJ whole genome shotgun (WGS) entry which is preliminary data.</text>
</comment>